<dbReference type="SUPFAM" id="SSF82109">
    <property type="entry name" value="MIR domain"/>
    <property type="match status" value="1"/>
</dbReference>
<evidence type="ECO:0000256" key="2">
    <source>
        <dbReference type="ARBA" id="ARBA00022737"/>
    </source>
</evidence>
<dbReference type="EMBL" id="JANBQB010000180">
    <property type="protein sequence ID" value="KAJ1980188.1"/>
    <property type="molecule type" value="Genomic_DNA"/>
</dbReference>
<feature type="domain" description="MIR" evidence="3">
    <location>
        <begin position="20"/>
        <end position="74"/>
    </location>
</feature>
<dbReference type="InterPro" id="IPR036300">
    <property type="entry name" value="MIR_dom_sf"/>
</dbReference>
<keyword evidence="2" id="KW-0677">Repeat</keyword>
<dbReference type="AlphaFoldDB" id="A0A9W8ECT5"/>
<dbReference type="Gene3D" id="2.80.10.50">
    <property type="match status" value="1"/>
</dbReference>
<dbReference type="PANTHER" id="PTHR46809">
    <property type="entry name" value="STROMAL CELL-DERIVED FACTOR 2-LIKE PROTEIN"/>
    <property type="match status" value="1"/>
</dbReference>
<comment type="caution">
    <text evidence="4">The sequence shown here is derived from an EMBL/GenBank/DDBJ whole genome shotgun (WGS) entry which is preliminary data.</text>
</comment>
<reference evidence="4" key="1">
    <citation type="submission" date="2022-07" db="EMBL/GenBank/DDBJ databases">
        <title>Phylogenomic reconstructions and comparative analyses of Kickxellomycotina fungi.</title>
        <authorList>
            <person name="Reynolds N.K."/>
            <person name="Stajich J.E."/>
            <person name="Barry K."/>
            <person name="Grigoriev I.V."/>
            <person name="Crous P."/>
            <person name="Smith M.E."/>
        </authorList>
    </citation>
    <scope>NUCLEOTIDE SEQUENCE</scope>
    <source>
        <strain evidence="4">RSA 567</strain>
    </source>
</reference>
<dbReference type="Pfam" id="PF02815">
    <property type="entry name" value="MIR"/>
    <property type="match status" value="1"/>
</dbReference>
<accession>A0A9W8ECT5</accession>
<proteinExistence type="predicted"/>
<sequence>MVLLLLVPSRATAPKFEPSFEHVTYGSALKLTHGPTQYKLHSEDVRYGTGSGQRSVTGLDKRDHPGSLWLVQGGDATAASTPARGSIVACGATIRLQHVASAHYLHSHQQHRSPISQRQEVSAFEGTDDGDHWVVECAHGIQHWTREEPISLKHATTHQYLAADSQFKFNRPITGHLEIAAVGAKSDSCQWVAQEGFYVQAN</sequence>
<keyword evidence="1" id="KW-0732">Signal</keyword>
<dbReference type="PANTHER" id="PTHR46809:SF2">
    <property type="entry name" value="GH21273P"/>
    <property type="match status" value="1"/>
</dbReference>
<evidence type="ECO:0000313" key="4">
    <source>
        <dbReference type="EMBL" id="KAJ1980188.1"/>
    </source>
</evidence>
<dbReference type="CDD" id="cd23279">
    <property type="entry name" value="beta-trefoil_MIR_SDF2-like"/>
    <property type="match status" value="1"/>
</dbReference>
<dbReference type="PROSITE" id="PS50919">
    <property type="entry name" value="MIR"/>
    <property type="match status" value="2"/>
</dbReference>
<evidence type="ECO:0000313" key="5">
    <source>
        <dbReference type="Proteomes" id="UP001151582"/>
    </source>
</evidence>
<organism evidence="4 5">
    <name type="scientific">Dimargaris verticillata</name>
    <dbReference type="NCBI Taxonomy" id="2761393"/>
    <lineage>
        <taxon>Eukaryota</taxon>
        <taxon>Fungi</taxon>
        <taxon>Fungi incertae sedis</taxon>
        <taxon>Zoopagomycota</taxon>
        <taxon>Kickxellomycotina</taxon>
        <taxon>Dimargaritomycetes</taxon>
        <taxon>Dimargaritales</taxon>
        <taxon>Dimargaritaceae</taxon>
        <taxon>Dimargaris</taxon>
    </lineage>
</organism>
<protein>
    <recommendedName>
        <fullName evidence="3">MIR domain-containing protein</fullName>
    </recommendedName>
</protein>
<feature type="domain" description="MIR" evidence="3">
    <location>
        <begin position="85"/>
        <end position="138"/>
    </location>
</feature>
<gene>
    <name evidence="4" type="ORF">H4R34_002551</name>
</gene>
<name>A0A9W8ECT5_9FUNG</name>
<keyword evidence="5" id="KW-1185">Reference proteome</keyword>
<evidence type="ECO:0000259" key="3">
    <source>
        <dbReference type="PROSITE" id="PS50919"/>
    </source>
</evidence>
<dbReference type="SMART" id="SM00472">
    <property type="entry name" value="MIR"/>
    <property type="match status" value="3"/>
</dbReference>
<dbReference type="OrthoDB" id="5588846at2759"/>
<dbReference type="Proteomes" id="UP001151582">
    <property type="component" value="Unassembled WGS sequence"/>
</dbReference>
<evidence type="ECO:0000256" key="1">
    <source>
        <dbReference type="ARBA" id="ARBA00022729"/>
    </source>
</evidence>
<dbReference type="InterPro" id="IPR016093">
    <property type="entry name" value="MIR_motif"/>
</dbReference>